<dbReference type="InterPro" id="IPR003774">
    <property type="entry name" value="AlgH-like"/>
</dbReference>
<comment type="similarity">
    <text evidence="1 2">Belongs to the UPF0301 (AlgH) family.</text>
</comment>
<dbReference type="NCBIfam" id="NF001266">
    <property type="entry name" value="PRK00228.1-1"/>
    <property type="match status" value="1"/>
</dbReference>
<dbReference type="RefSeq" id="WP_136546153.1">
    <property type="nucleotide sequence ID" value="NZ_CP031093.1"/>
</dbReference>
<evidence type="ECO:0000313" key="4">
    <source>
        <dbReference type="Proteomes" id="UP000298049"/>
    </source>
</evidence>
<dbReference type="AlphaFoldDB" id="A0A4P7XDL2"/>
<gene>
    <name evidence="3" type="ORF">soil367_01280</name>
</gene>
<dbReference type="KEGG" id="hmi:soil367_01280"/>
<evidence type="ECO:0000256" key="2">
    <source>
        <dbReference type="HAMAP-Rule" id="MF_00758"/>
    </source>
</evidence>
<evidence type="ECO:0000313" key="3">
    <source>
        <dbReference type="EMBL" id="QCF24695.1"/>
    </source>
</evidence>
<reference evidence="3 4" key="1">
    <citation type="submission" date="2018-07" db="EMBL/GenBank/DDBJ databases">
        <title>Marsedoiliclastica nanhaica gen. nov. sp. nov., a novel marine hydrocarbonoclastic bacterium isolated from an in-situ enriched hydrocarbon-degrading consortium in deep-sea sediment.</title>
        <authorList>
            <person name="Dong C."/>
            <person name="Ma T."/>
            <person name="Liu R."/>
            <person name="Shao Z."/>
        </authorList>
    </citation>
    <scope>NUCLEOTIDE SEQUENCE [LARGE SCALE GENOMIC DNA]</scope>
    <source>
        <strain evidence="4">soil36-7</strain>
    </source>
</reference>
<dbReference type="HAMAP" id="MF_00758">
    <property type="entry name" value="UPF0301"/>
    <property type="match status" value="1"/>
</dbReference>
<protein>
    <recommendedName>
        <fullName evidence="2">UPF0301 protein soil367_01280</fullName>
    </recommendedName>
</protein>
<dbReference type="Gene3D" id="3.40.1740.10">
    <property type="entry name" value="VC0467-like"/>
    <property type="match status" value="1"/>
</dbReference>
<dbReference type="PANTHER" id="PTHR30327:SF1">
    <property type="entry name" value="UPF0301 PROTEIN YQGE"/>
    <property type="match status" value="1"/>
</dbReference>
<accession>A0A4P7XDL2</accession>
<dbReference type="Pfam" id="PF02622">
    <property type="entry name" value="DUF179"/>
    <property type="match status" value="1"/>
</dbReference>
<dbReference type="PANTHER" id="PTHR30327">
    <property type="entry name" value="UNCHARACTERIZED PROTEIN YQGE"/>
    <property type="match status" value="1"/>
</dbReference>
<sequence length="191" mass="20994">MNTQKNSHAALYSLRGQLLIAMPSLRGSEFGGAVMYICDHTEDGALGIVINRPLELRLDELLEQMDLAEVESDRLVFSGGPVQLERGFVLHRGERRWQHSQVVASDICLTTSRDILDAIGQGEGPEEFLMALGYAGWSPGQLEEEIAGNVWLNCDADADLLFSVPWEQRLETALNRMGVDPSQLSSSVGHA</sequence>
<keyword evidence="4" id="KW-1185">Reference proteome</keyword>
<name>A0A4P7XDL2_9ALTE</name>
<dbReference type="GO" id="GO:0005829">
    <property type="term" value="C:cytosol"/>
    <property type="evidence" value="ECO:0007669"/>
    <property type="project" value="TreeGrafter"/>
</dbReference>
<organism evidence="3 4">
    <name type="scientific">Hydrocarboniclastica marina</name>
    <dbReference type="NCBI Taxonomy" id="2259620"/>
    <lineage>
        <taxon>Bacteria</taxon>
        <taxon>Pseudomonadati</taxon>
        <taxon>Pseudomonadota</taxon>
        <taxon>Gammaproteobacteria</taxon>
        <taxon>Alteromonadales</taxon>
        <taxon>Alteromonadaceae</taxon>
        <taxon>Hydrocarboniclastica</taxon>
    </lineage>
</organism>
<evidence type="ECO:0000256" key="1">
    <source>
        <dbReference type="ARBA" id="ARBA00009600"/>
    </source>
</evidence>
<dbReference type="OrthoDB" id="9807486at2"/>
<dbReference type="Proteomes" id="UP000298049">
    <property type="component" value="Chromosome"/>
</dbReference>
<dbReference type="EMBL" id="CP031093">
    <property type="protein sequence ID" value="QCF24695.1"/>
    <property type="molecule type" value="Genomic_DNA"/>
</dbReference>
<dbReference type="SUPFAM" id="SSF143456">
    <property type="entry name" value="VC0467-like"/>
    <property type="match status" value="1"/>
</dbReference>
<proteinExistence type="inferred from homology"/>